<comment type="caution">
    <text evidence="1">The sequence shown here is derived from an EMBL/GenBank/DDBJ whole genome shotgun (WGS) entry which is preliminary data.</text>
</comment>
<protein>
    <submittedName>
        <fullName evidence="1">Uncharacterized protein</fullName>
    </submittedName>
</protein>
<dbReference type="RefSeq" id="WP_380049688.1">
    <property type="nucleotide sequence ID" value="NZ_JBHSOH010000013.1"/>
</dbReference>
<organism evidence="1 2">
    <name type="scientific">Deinococcus petrolearius</name>
    <dbReference type="NCBI Taxonomy" id="1751295"/>
    <lineage>
        <taxon>Bacteria</taxon>
        <taxon>Thermotogati</taxon>
        <taxon>Deinococcota</taxon>
        <taxon>Deinococci</taxon>
        <taxon>Deinococcales</taxon>
        <taxon>Deinococcaceae</taxon>
        <taxon>Deinococcus</taxon>
    </lineage>
</organism>
<gene>
    <name evidence="1" type="ORF">ACFPQ6_12130</name>
</gene>
<sequence length="90" mass="9681">MSTSSDPRVATLMAAPTYWTARAMREQGSRFYRALGEALEAADAGNRRRLYAGWTDEVWDFYGRGLRLAAQEGEAGPALREPGGAGQGAG</sequence>
<name>A0ABW1DMR6_9DEIO</name>
<evidence type="ECO:0000313" key="1">
    <source>
        <dbReference type="EMBL" id="MFC5849058.1"/>
    </source>
</evidence>
<reference evidence="2" key="1">
    <citation type="journal article" date="2019" name="Int. J. Syst. Evol. Microbiol.">
        <title>The Global Catalogue of Microorganisms (GCM) 10K type strain sequencing project: providing services to taxonomists for standard genome sequencing and annotation.</title>
        <authorList>
            <consortium name="The Broad Institute Genomics Platform"/>
            <consortium name="The Broad Institute Genome Sequencing Center for Infectious Disease"/>
            <person name="Wu L."/>
            <person name="Ma J."/>
        </authorList>
    </citation>
    <scope>NUCLEOTIDE SEQUENCE [LARGE SCALE GENOMIC DNA]</scope>
    <source>
        <strain evidence="2">CGMCC 1.15053</strain>
    </source>
</reference>
<accession>A0ABW1DMR6</accession>
<proteinExistence type="predicted"/>
<dbReference type="EMBL" id="JBHSOH010000013">
    <property type="protein sequence ID" value="MFC5849058.1"/>
    <property type="molecule type" value="Genomic_DNA"/>
</dbReference>
<dbReference type="Proteomes" id="UP001595979">
    <property type="component" value="Unassembled WGS sequence"/>
</dbReference>
<keyword evidence="2" id="KW-1185">Reference proteome</keyword>
<evidence type="ECO:0000313" key="2">
    <source>
        <dbReference type="Proteomes" id="UP001595979"/>
    </source>
</evidence>